<feature type="domain" description="Alpha-2-macroglobulin RAP C-terminal" evidence="3">
    <location>
        <begin position="129"/>
        <end position="321"/>
    </location>
</feature>
<dbReference type="Pfam" id="PF06401">
    <property type="entry name" value="Alpha-2-MRAP_C"/>
    <property type="match status" value="1"/>
</dbReference>
<dbReference type="GO" id="GO:0048259">
    <property type="term" value="P:regulation of receptor-mediated endocytosis"/>
    <property type="evidence" value="ECO:0007669"/>
    <property type="project" value="TreeGrafter"/>
</dbReference>
<dbReference type="InterPro" id="IPR010483">
    <property type="entry name" value="Alpha_2_MRAP_C"/>
</dbReference>
<dbReference type="InterPro" id="IPR038003">
    <property type="entry name" value="A2-macroglobuin_RAP"/>
</dbReference>
<dbReference type="GO" id="GO:0050750">
    <property type="term" value="F:low-density lipoprotein particle receptor binding"/>
    <property type="evidence" value="ECO:0007669"/>
    <property type="project" value="InterPro"/>
</dbReference>
<dbReference type="PANTHER" id="PTHR16560">
    <property type="entry name" value="ALPHA-2-MACROGLOBULIN RECEPTOR-ASSOCIATED PROTEIN"/>
    <property type="match status" value="1"/>
</dbReference>
<dbReference type="SUPFAM" id="SSF47045">
    <property type="entry name" value="RAP domain-like"/>
    <property type="match status" value="3"/>
</dbReference>
<feature type="coiled-coil region" evidence="1">
    <location>
        <begin position="144"/>
        <end position="178"/>
    </location>
</feature>
<proteinExistence type="predicted"/>
<evidence type="ECO:0000313" key="6">
    <source>
        <dbReference type="WBParaSite" id="TCLT_0000274801-mRNA-1"/>
    </source>
</evidence>
<feature type="chain" id="PRO_5043126304" evidence="2">
    <location>
        <begin position="21"/>
        <end position="321"/>
    </location>
</feature>
<evidence type="ECO:0000256" key="2">
    <source>
        <dbReference type="SAM" id="SignalP"/>
    </source>
</evidence>
<dbReference type="EMBL" id="UYYF01000675">
    <property type="protein sequence ID" value="VDM98869.1"/>
    <property type="molecule type" value="Genomic_DNA"/>
</dbReference>
<dbReference type="Proteomes" id="UP000276776">
    <property type="component" value="Unassembled WGS sequence"/>
</dbReference>
<name>A0A0N5CR98_THECL</name>
<keyword evidence="5" id="KW-1185">Reference proteome</keyword>
<dbReference type="GO" id="GO:0008201">
    <property type="term" value="F:heparin binding"/>
    <property type="evidence" value="ECO:0007669"/>
    <property type="project" value="InterPro"/>
</dbReference>
<accession>A0A0N5CR98</accession>
<dbReference type="AlphaFoldDB" id="A0A0N5CR98"/>
<dbReference type="WBParaSite" id="TCLT_0000274801-mRNA-1">
    <property type="protein sequence ID" value="TCLT_0000274801-mRNA-1"/>
    <property type="gene ID" value="TCLT_0000274801"/>
</dbReference>
<dbReference type="InterPro" id="IPR036744">
    <property type="entry name" value="RAP_sf"/>
</dbReference>
<feature type="signal peptide" evidence="2">
    <location>
        <begin position="1"/>
        <end position="20"/>
    </location>
</feature>
<gene>
    <name evidence="4" type="ORF">TCLT_LOCUS2749</name>
</gene>
<dbReference type="Gene3D" id="1.20.81.10">
    <property type="entry name" value="RAP domain"/>
    <property type="match status" value="3"/>
</dbReference>
<protein>
    <submittedName>
        <fullName evidence="6">Alpha-2-MRAP_C domain-containing protein</fullName>
    </submittedName>
</protein>
<keyword evidence="1" id="KW-0175">Coiled coil</keyword>
<keyword evidence="2" id="KW-0732">Signal</keyword>
<reference evidence="4 5" key="2">
    <citation type="submission" date="2018-11" db="EMBL/GenBank/DDBJ databases">
        <authorList>
            <consortium name="Pathogen Informatics"/>
        </authorList>
    </citation>
    <scope>NUCLEOTIDE SEQUENCE [LARGE SCALE GENOMIC DNA]</scope>
</reference>
<reference evidence="6" key="1">
    <citation type="submission" date="2017-02" db="UniProtKB">
        <authorList>
            <consortium name="WormBaseParasite"/>
        </authorList>
    </citation>
    <scope>IDENTIFICATION</scope>
</reference>
<dbReference type="OMA" id="KHEKMER"/>
<dbReference type="PANTHER" id="PTHR16560:SF2">
    <property type="entry name" value="ALPHA-2-MACROGLOBULIN RECEPTOR-ASSOCIATED PROTEIN"/>
    <property type="match status" value="1"/>
</dbReference>
<dbReference type="GO" id="GO:0005783">
    <property type="term" value="C:endoplasmic reticulum"/>
    <property type="evidence" value="ECO:0007669"/>
    <property type="project" value="InterPro"/>
</dbReference>
<dbReference type="GO" id="GO:0048019">
    <property type="term" value="F:receptor antagonist activity"/>
    <property type="evidence" value="ECO:0007669"/>
    <property type="project" value="InterPro"/>
</dbReference>
<evidence type="ECO:0000259" key="3">
    <source>
        <dbReference type="Pfam" id="PF06401"/>
    </source>
</evidence>
<dbReference type="OrthoDB" id="5817428at2759"/>
<sequence length="321" mass="37893">MQIAVCILLIQWAQLKLSEGTEPTTWMDVTFRIKKLNFVWSKAVHHLSDKSLIKQLKNELDKFDSLYLSAKAGTIKNSKMSIEDLDNKLEKLLEKYGLESALTAYLKKYKWQNEEEMKKANSILPSEKFTDLKLQKLWHAALNSKFSEAALKALHKELKDHERKMKLYDQKVQEFNRMSDNTLLEDNFERNDQLSRDLKEYYKSITDSYDKLHQKIAQVSHKVFNNEKVENLWQLALQNPNFTASELESIRVELRHFDGHLDKLKYHNEELEAAKEKQKKLGKINVFDDDVSSFEQENKRLSRKLKKLGNYLEEKIIHSEL</sequence>
<organism evidence="6">
    <name type="scientific">Thelazia callipaeda</name>
    <name type="common">Oriental eyeworm</name>
    <name type="synonym">Parasitic nematode</name>
    <dbReference type="NCBI Taxonomy" id="103827"/>
    <lineage>
        <taxon>Eukaryota</taxon>
        <taxon>Metazoa</taxon>
        <taxon>Ecdysozoa</taxon>
        <taxon>Nematoda</taxon>
        <taxon>Chromadorea</taxon>
        <taxon>Rhabditida</taxon>
        <taxon>Spirurina</taxon>
        <taxon>Spiruromorpha</taxon>
        <taxon>Thelazioidea</taxon>
        <taxon>Thelaziidae</taxon>
        <taxon>Thelazia</taxon>
    </lineage>
</organism>
<evidence type="ECO:0000256" key="1">
    <source>
        <dbReference type="SAM" id="Coils"/>
    </source>
</evidence>
<evidence type="ECO:0000313" key="4">
    <source>
        <dbReference type="EMBL" id="VDM98869.1"/>
    </source>
</evidence>
<dbReference type="STRING" id="103827.A0A0N5CR98"/>
<evidence type="ECO:0000313" key="5">
    <source>
        <dbReference type="Proteomes" id="UP000276776"/>
    </source>
</evidence>